<dbReference type="Pfam" id="PF01584">
    <property type="entry name" value="CheW"/>
    <property type="match status" value="1"/>
</dbReference>
<dbReference type="PROSITE" id="PS50851">
    <property type="entry name" value="CHEW"/>
    <property type="match status" value="1"/>
</dbReference>
<dbReference type="InterPro" id="IPR036061">
    <property type="entry name" value="CheW-like_dom_sf"/>
</dbReference>
<organism evidence="2 3">
    <name type="scientific">Haladaptatus paucihalophilus DX253</name>
    <dbReference type="NCBI Taxonomy" id="797209"/>
    <lineage>
        <taxon>Archaea</taxon>
        <taxon>Methanobacteriati</taxon>
        <taxon>Methanobacteriota</taxon>
        <taxon>Stenosarchaea group</taxon>
        <taxon>Halobacteria</taxon>
        <taxon>Halobacteriales</taxon>
        <taxon>Haladaptataceae</taxon>
        <taxon>Haladaptatus</taxon>
    </lineage>
</organism>
<dbReference type="Gene3D" id="2.30.30.40">
    <property type="entry name" value="SH3 Domains"/>
    <property type="match status" value="1"/>
</dbReference>
<dbReference type="SMART" id="SM00260">
    <property type="entry name" value="CheW"/>
    <property type="match status" value="1"/>
</dbReference>
<accession>A0A1M6SKQ3</accession>
<evidence type="ECO:0000313" key="2">
    <source>
        <dbReference type="EMBL" id="SHK45237.1"/>
    </source>
</evidence>
<dbReference type="PANTHER" id="PTHR22617">
    <property type="entry name" value="CHEMOTAXIS SENSOR HISTIDINE KINASE-RELATED"/>
    <property type="match status" value="1"/>
</dbReference>
<dbReference type="SUPFAM" id="SSF50341">
    <property type="entry name" value="CheW-like"/>
    <property type="match status" value="1"/>
</dbReference>
<dbReference type="OrthoDB" id="115049at2157"/>
<dbReference type="InterPro" id="IPR002545">
    <property type="entry name" value="CheW-lke_dom"/>
</dbReference>
<dbReference type="Proteomes" id="UP000184203">
    <property type="component" value="Unassembled WGS sequence"/>
</dbReference>
<feature type="domain" description="CheW-like" evidence="1">
    <location>
        <begin position="7"/>
        <end position="136"/>
    </location>
</feature>
<dbReference type="EMBL" id="FRAN01000002">
    <property type="protein sequence ID" value="SHK45237.1"/>
    <property type="molecule type" value="Genomic_DNA"/>
</dbReference>
<evidence type="ECO:0000313" key="3">
    <source>
        <dbReference type="Proteomes" id="UP000184203"/>
    </source>
</evidence>
<dbReference type="GO" id="GO:0007165">
    <property type="term" value="P:signal transduction"/>
    <property type="evidence" value="ECO:0007669"/>
    <property type="project" value="InterPro"/>
</dbReference>
<protein>
    <submittedName>
        <fullName evidence="2">CheW protein</fullName>
    </submittedName>
</protein>
<dbReference type="InterPro" id="IPR039315">
    <property type="entry name" value="CheW"/>
</dbReference>
<dbReference type="GO" id="GO:0006935">
    <property type="term" value="P:chemotaxis"/>
    <property type="evidence" value="ECO:0007669"/>
    <property type="project" value="InterPro"/>
</dbReference>
<reference evidence="3" key="1">
    <citation type="submission" date="2016-11" db="EMBL/GenBank/DDBJ databases">
        <authorList>
            <person name="Varghese N."/>
            <person name="Submissions S."/>
        </authorList>
    </citation>
    <scope>NUCLEOTIDE SEQUENCE [LARGE SCALE GENOMIC DNA]</scope>
    <source>
        <strain evidence="3">DX253</strain>
    </source>
</reference>
<dbReference type="Gene3D" id="2.40.50.180">
    <property type="entry name" value="CheA-289, Domain 4"/>
    <property type="match status" value="1"/>
</dbReference>
<proteinExistence type="predicted"/>
<gene>
    <name evidence="2" type="ORF">SAMN05444342_1305</name>
</gene>
<dbReference type="AlphaFoldDB" id="A0A1M6SKQ3"/>
<evidence type="ECO:0000259" key="1">
    <source>
        <dbReference type="PROSITE" id="PS50851"/>
    </source>
</evidence>
<dbReference type="RefSeq" id="WP_026177745.1">
    <property type="nucleotide sequence ID" value="NZ_AEMG01000004.1"/>
</dbReference>
<keyword evidence="3" id="KW-1185">Reference proteome</keyword>
<dbReference type="GeneID" id="300000426"/>
<dbReference type="GO" id="GO:0005829">
    <property type="term" value="C:cytosol"/>
    <property type="evidence" value="ECO:0007669"/>
    <property type="project" value="TreeGrafter"/>
</dbReference>
<sequence>MSKTVSALQVLVFRLEDKQYCIDIAHIDEIVDRHELTKLPDSKPHVEGVMDLRGTTTTIVNPKTVLGLSGSGTGNRVIVFETEDERSIGWVIDEVNQVISLDDVEVDESVESQSVHGVIRQDGEFIIWVKPSAINV</sequence>
<dbReference type="PANTHER" id="PTHR22617:SF23">
    <property type="entry name" value="CHEMOTAXIS PROTEIN CHEW"/>
    <property type="match status" value="1"/>
</dbReference>
<name>A0A1M6SKQ3_HALPU</name>